<feature type="transmembrane region" description="Helical" evidence="6">
    <location>
        <begin position="271"/>
        <end position="292"/>
    </location>
</feature>
<feature type="transmembrane region" description="Helical" evidence="6">
    <location>
        <begin position="81"/>
        <end position="102"/>
    </location>
</feature>
<evidence type="ECO:0000313" key="8">
    <source>
        <dbReference type="EMBL" id="CAG8606136.1"/>
    </source>
</evidence>
<dbReference type="SUPFAM" id="SSF103473">
    <property type="entry name" value="MFS general substrate transporter"/>
    <property type="match status" value="1"/>
</dbReference>
<reference evidence="8" key="1">
    <citation type="submission" date="2021-06" db="EMBL/GenBank/DDBJ databases">
        <authorList>
            <person name="Kallberg Y."/>
            <person name="Tangrot J."/>
            <person name="Rosling A."/>
        </authorList>
    </citation>
    <scope>NUCLEOTIDE SEQUENCE</scope>
    <source>
        <strain evidence="8">FL966</strain>
    </source>
</reference>
<dbReference type="PANTHER" id="PTHR43791:SF36">
    <property type="entry name" value="TRANSPORTER, PUTATIVE (AFU_ORTHOLOGUE AFUA_6G08340)-RELATED"/>
    <property type="match status" value="1"/>
</dbReference>
<dbReference type="InterPro" id="IPR011701">
    <property type="entry name" value="MFS"/>
</dbReference>
<feature type="transmembrane region" description="Helical" evidence="6">
    <location>
        <begin position="43"/>
        <end position="61"/>
    </location>
</feature>
<evidence type="ECO:0000256" key="3">
    <source>
        <dbReference type="ARBA" id="ARBA00022692"/>
    </source>
</evidence>
<feature type="transmembrane region" description="Helical" evidence="6">
    <location>
        <begin position="201"/>
        <end position="223"/>
    </location>
</feature>
<evidence type="ECO:0000313" key="9">
    <source>
        <dbReference type="Proteomes" id="UP000789759"/>
    </source>
</evidence>
<dbReference type="GO" id="GO:0016020">
    <property type="term" value="C:membrane"/>
    <property type="evidence" value="ECO:0007669"/>
    <property type="project" value="UniProtKB-SubCell"/>
</dbReference>
<evidence type="ECO:0000256" key="5">
    <source>
        <dbReference type="ARBA" id="ARBA00023136"/>
    </source>
</evidence>
<dbReference type="Pfam" id="PF07690">
    <property type="entry name" value="MFS_1"/>
    <property type="match status" value="1"/>
</dbReference>
<dbReference type="PANTHER" id="PTHR43791">
    <property type="entry name" value="PERMEASE-RELATED"/>
    <property type="match status" value="1"/>
</dbReference>
<gene>
    <name evidence="8" type="ORF">CPELLU_LOCUS7229</name>
</gene>
<dbReference type="OrthoDB" id="2985014at2759"/>
<name>A0A9N9GJA8_9GLOM</name>
<comment type="subcellular location">
    <subcellularLocation>
        <location evidence="1">Membrane</location>
        <topology evidence="1">Multi-pass membrane protein</topology>
    </subcellularLocation>
</comment>
<dbReference type="PROSITE" id="PS50850">
    <property type="entry name" value="MFS"/>
    <property type="match status" value="1"/>
</dbReference>
<evidence type="ECO:0000259" key="7">
    <source>
        <dbReference type="PROSITE" id="PS50850"/>
    </source>
</evidence>
<feature type="transmembrane region" description="Helical" evidence="6">
    <location>
        <begin position="133"/>
        <end position="156"/>
    </location>
</feature>
<evidence type="ECO:0000256" key="2">
    <source>
        <dbReference type="ARBA" id="ARBA00022448"/>
    </source>
</evidence>
<feature type="transmembrane region" description="Helical" evidence="6">
    <location>
        <begin position="168"/>
        <end position="189"/>
    </location>
</feature>
<dbReference type="InterPro" id="IPR020846">
    <property type="entry name" value="MFS_dom"/>
</dbReference>
<comment type="caution">
    <text evidence="8">The sequence shown here is derived from an EMBL/GenBank/DDBJ whole genome shotgun (WGS) entry which is preliminary data.</text>
</comment>
<feature type="transmembrane region" description="Helical" evidence="6">
    <location>
        <begin position="109"/>
        <end position="127"/>
    </location>
</feature>
<organism evidence="8 9">
    <name type="scientific">Cetraspora pellucida</name>
    <dbReference type="NCBI Taxonomy" id="1433469"/>
    <lineage>
        <taxon>Eukaryota</taxon>
        <taxon>Fungi</taxon>
        <taxon>Fungi incertae sedis</taxon>
        <taxon>Mucoromycota</taxon>
        <taxon>Glomeromycotina</taxon>
        <taxon>Glomeromycetes</taxon>
        <taxon>Diversisporales</taxon>
        <taxon>Gigasporaceae</taxon>
        <taxon>Cetraspora</taxon>
    </lineage>
</organism>
<protein>
    <submittedName>
        <fullName evidence="8">3160_t:CDS:1</fullName>
    </submittedName>
</protein>
<accession>A0A9N9GJA8</accession>
<keyword evidence="2" id="KW-0813">Transport</keyword>
<sequence length="338" mass="38609">MGEKIKTVTNGIEERLLRNGNWEEIVTSVNEETLLRKIDIRNIPLFTLLYTICFLDRVNIGNAKLANLESDLGLTGHEYNWSISIFFVSYVLCGVPSNIILVKTKPSTWIASLMIGWGTIVIAMAFVTNYFQLLVTSFLLGIFEAGLFPGIIFHITKWYKRSEQSYRISLFSSGSVIASAFSGLMAFYVMGLDGIFGLSGWQWIFLIDGLITVFVAFFSYFLIADYPETTNWLTEDERKMINNRIQLDSGQISTTNHDNYQIFEAFKDWKVYIGSILFFSVSVTEYSFVFFLPSIVYGLGFDSANKLKISEPERFLNEKNGEEELRLGDKHPSFIYCL</sequence>
<keyword evidence="9" id="KW-1185">Reference proteome</keyword>
<keyword evidence="3 6" id="KW-0812">Transmembrane</keyword>
<proteinExistence type="predicted"/>
<keyword evidence="4 6" id="KW-1133">Transmembrane helix</keyword>
<dbReference type="InterPro" id="IPR036259">
    <property type="entry name" value="MFS_trans_sf"/>
</dbReference>
<dbReference type="FunFam" id="1.20.1250.20:FF:000034">
    <property type="entry name" value="MFS general substrate transporter"/>
    <property type="match status" value="1"/>
</dbReference>
<feature type="domain" description="Major facilitator superfamily (MFS) profile" evidence="7">
    <location>
        <begin position="42"/>
        <end position="338"/>
    </location>
</feature>
<dbReference type="EMBL" id="CAJVQA010004770">
    <property type="protein sequence ID" value="CAG8606136.1"/>
    <property type="molecule type" value="Genomic_DNA"/>
</dbReference>
<evidence type="ECO:0000256" key="1">
    <source>
        <dbReference type="ARBA" id="ARBA00004141"/>
    </source>
</evidence>
<evidence type="ECO:0000256" key="6">
    <source>
        <dbReference type="SAM" id="Phobius"/>
    </source>
</evidence>
<dbReference type="GO" id="GO:0022857">
    <property type="term" value="F:transmembrane transporter activity"/>
    <property type="evidence" value="ECO:0007669"/>
    <property type="project" value="InterPro"/>
</dbReference>
<dbReference type="Gene3D" id="1.20.1250.20">
    <property type="entry name" value="MFS general substrate transporter like domains"/>
    <property type="match status" value="1"/>
</dbReference>
<dbReference type="AlphaFoldDB" id="A0A9N9GJA8"/>
<evidence type="ECO:0000256" key="4">
    <source>
        <dbReference type="ARBA" id="ARBA00022989"/>
    </source>
</evidence>
<dbReference type="Proteomes" id="UP000789759">
    <property type="component" value="Unassembled WGS sequence"/>
</dbReference>
<keyword evidence="5 6" id="KW-0472">Membrane</keyword>